<dbReference type="EMBL" id="JAULSU010000006">
    <property type="protein sequence ID" value="KAK0614606.1"/>
    <property type="molecule type" value="Genomic_DNA"/>
</dbReference>
<organism evidence="1 2">
    <name type="scientific">Immersiella caudata</name>
    <dbReference type="NCBI Taxonomy" id="314043"/>
    <lineage>
        <taxon>Eukaryota</taxon>
        <taxon>Fungi</taxon>
        <taxon>Dikarya</taxon>
        <taxon>Ascomycota</taxon>
        <taxon>Pezizomycotina</taxon>
        <taxon>Sordariomycetes</taxon>
        <taxon>Sordariomycetidae</taxon>
        <taxon>Sordariales</taxon>
        <taxon>Lasiosphaeriaceae</taxon>
        <taxon>Immersiella</taxon>
    </lineage>
</organism>
<comment type="caution">
    <text evidence="1">The sequence shown here is derived from an EMBL/GenBank/DDBJ whole genome shotgun (WGS) entry which is preliminary data.</text>
</comment>
<keyword evidence="2" id="KW-1185">Reference proteome</keyword>
<sequence length="77" mass="8797">MSDENNNTQGLQLDVSKTFPPYGNLQQYRLAKITTFTCDRCTKQKTSKLVVTKDGDWDTLLCNGCYGWLRSDKEKGK</sequence>
<proteinExistence type="predicted"/>
<dbReference type="AlphaFoldDB" id="A0AA39WFT2"/>
<reference evidence="1" key="1">
    <citation type="submission" date="2023-06" db="EMBL/GenBank/DDBJ databases">
        <title>Genome-scale phylogeny and comparative genomics of the fungal order Sordariales.</title>
        <authorList>
            <consortium name="Lawrence Berkeley National Laboratory"/>
            <person name="Hensen N."/>
            <person name="Bonometti L."/>
            <person name="Westerberg I."/>
            <person name="Brannstrom I.O."/>
            <person name="Guillou S."/>
            <person name="Cros-Aarteil S."/>
            <person name="Calhoun S."/>
            <person name="Haridas S."/>
            <person name="Kuo A."/>
            <person name="Mondo S."/>
            <person name="Pangilinan J."/>
            <person name="Riley R."/>
            <person name="Labutti K."/>
            <person name="Andreopoulos B."/>
            <person name="Lipzen A."/>
            <person name="Chen C."/>
            <person name="Yanf M."/>
            <person name="Daum C."/>
            <person name="Ng V."/>
            <person name="Clum A."/>
            <person name="Steindorff A."/>
            <person name="Ohm R."/>
            <person name="Martin F."/>
            <person name="Silar P."/>
            <person name="Natvig D."/>
            <person name="Lalanne C."/>
            <person name="Gautier V."/>
            <person name="Ament-Velasquez S.L."/>
            <person name="Kruys A."/>
            <person name="Hutchinson M.I."/>
            <person name="Powell A.J."/>
            <person name="Barry K."/>
            <person name="Miller A.N."/>
            <person name="Grigoriev I.V."/>
            <person name="Debuchy R."/>
            <person name="Gladieux P."/>
            <person name="Thoren M.H."/>
            <person name="Johannesson H."/>
        </authorList>
    </citation>
    <scope>NUCLEOTIDE SEQUENCE</scope>
    <source>
        <strain evidence="1">CBS 606.72</strain>
    </source>
</reference>
<protein>
    <submittedName>
        <fullName evidence="1">Uncharacterized protein</fullName>
    </submittedName>
</protein>
<name>A0AA39WFT2_9PEZI</name>
<evidence type="ECO:0000313" key="1">
    <source>
        <dbReference type="EMBL" id="KAK0614606.1"/>
    </source>
</evidence>
<gene>
    <name evidence="1" type="ORF">B0T14DRAFT_528787</name>
</gene>
<dbReference type="Proteomes" id="UP001175000">
    <property type="component" value="Unassembled WGS sequence"/>
</dbReference>
<evidence type="ECO:0000313" key="2">
    <source>
        <dbReference type="Proteomes" id="UP001175000"/>
    </source>
</evidence>
<accession>A0AA39WFT2</accession>